<protein>
    <submittedName>
        <fullName evidence="2">Uncharacterized protein</fullName>
    </submittedName>
</protein>
<evidence type="ECO:0000256" key="1">
    <source>
        <dbReference type="SAM" id="MobiDB-lite"/>
    </source>
</evidence>
<keyword evidence="3" id="KW-1185">Reference proteome</keyword>
<sequence>MSLTVREQNRFITALDNLRTSDRVHKSDLKTINKTLDKMDKVENTKELLSTLKNRMQDSFNIDDSSNVKSFIDSVKGKLDQQNSKIHDKKLMQINNIGSRILQASQKLEVESYSKEIKQQTSLGKDVLGSAKTDKSLVHKIIDQRNEFKKLVATSNDKLSRITPDEISKDQEKRIQNLTQEAKSDIDKLGTNIRRINNREPALIKFLTEHGKHQVINDLEKAKSNPYLKADMATSRYAENNFGTRTIKVEGRREWSTPIKKQVLSESGEIFLSRIAKYNNASKDLANVQKQIKQIEFSRDAKIESINSETRSPQQLKHDSKIAEYNHSYQQKGVVGKESLAKIGAKINFVDRTIEKTTTLQKAIQQKAKEMADPEVEKLATRHNESIEELAEKKEKLVNSYSRLINAAETEVNYTSDVDTDSESDYESHA</sequence>
<evidence type="ECO:0000313" key="2">
    <source>
        <dbReference type="EMBL" id="QGH29832.1"/>
    </source>
</evidence>
<dbReference type="Proteomes" id="UP000344450">
    <property type="component" value="Chromosome"/>
</dbReference>
<dbReference type="RefSeq" id="WP_153742728.1">
    <property type="nucleotide sequence ID" value="NZ_CP045843.1"/>
</dbReference>
<proteinExistence type="predicted"/>
<name>A0ABX6DM07_KLUIN</name>
<dbReference type="EMBL" id="CP045845">
    <property type="protein sequence ID" value="QGH29832.1"/>
    <property type="molecule type" value="Genomic_DNA"/>
</dbReference>
<reference evidence="2 3" key="1">
    <citation type="submission" date="2019-10" db="EMBL/GenBank/DDBJ databases">
        <title>Complete genome sequencing of drug resistant plasmids in Kluyvera intermedia.</title>
        <authorList>
            <person name="Ke C."/>
            <person name="Jian S."/>
        </authorList>
    </citation>
    <scope>NUCLEOTIDE SEQUENCE [LARGE SCALE GENOMIC DNA]</scope>
    <source>
        <strain evidence="2 3">N2-1</strain>
    </source>
</reference>
<accession>A0ABX6DM07</accession>
<feature type="region of interest" description="Disordered" evidence="1">
    <location>
        <begin position="410"/>
        <end position="430"/>
    </location>
</feature>
<gene>
    <name evidence="2" type="ORF">GHC21_09235</name>
</gene>
<feature type="compositionally biased region" description="Acidic residues" evidence="1">
    <location>
        <begin position="418"/>
        <end position="430"/>
    </location>
</feature>
<evidence type="ECO:0000313" key="3">
    <source>
        <dbReference type="Proteomes" id="UP000344450"/>
    </source>
</evidence>
<organism evidence="2 3">
    <name type="scientific">Kluyvera intermedia</name>
    <name type="common">Enterobacter intermedius</name>
    <dbReference type="NCBI Taxonomy" id="61648"/>
    <lineage>
        <taxon>Bacteria</taxon>
        <taxon>Pseudomonadati</taxon>
        <taxon>Pseudomonadota</taxon>
        <taxon>Gammaproteobacteria</taxon>
        <taxon>Enterobacterales</taxon>
        <taxon>Enterobacteriaceae</taxon>
        <taxon>Kluyvera</taxon>
    </lineage>
</organism>
<dbReference type="GeneID" id="91972584"/>